<evidence type="ECO:0000313" key="3">
    <source>
        <dbReference type="Proteomes" id="UP000887116"/>
    </source>
</evidence>
<comment type="caution">
    <text evidence="2">The sequence shown here is derived from an EMBL/GenBank/DDBJ whole genome shotgun (WGS) entry which is preliminary data.</text>
</comment>
<dbReference type="EMBL" id="BMAO01001151">
    <property type="protein sequence ID" value="GFQ71376.1"/>
    <property type="molecule type" value="Genomic_DNA"/>
</dbReference>
<dbReference type="Proteomes" id="UP000887116">
    <property type="component" value="Unassembled WGS sequence"/>
</dbReference>
<keyword evidence="1" id="KW-0175">Coiled coil</keyword>
<protein>
    <submittedName>
        <fullName evidence="2">Uncharacterized protein</fullName>
    </submittedName>
</protein>
<reference evidence="2" key="1">
    <citation type="submission" date="2020-07" db="EMBL/GenBank/DDBJ databases">
        <title>Multicomponent nature underlies the extraordinary mechanical properties of spider dragline silk.</title>
        <authorList>
            <person name="Kono N."/>
            <person name="Nakamura H."/>
            <person name="Mori M."/>
            <person name="Yoshida Y."/>
            <person name="Ohtoshi R."/>
            <person name="Malay A.D."/>
            <person name="Moran D.A.P."/>
            <person name="Tomita M."/>
            <person name="Numata K."/>
            <person name="Arakawa K."/>
        </authorList>
    </citation>
    <scope>NUCLEOTIDE SEQUENCE</scope>
</reference>
<name>A0A8X6KEJ1_TRICU</name>
<dbReference type="AlphaFoldDB" id="A0A8X6KEJ1"/>
<evidence type="ECO:0000313" key="2">
    <source>
        <dbReference type="EMBL" id="GFQ71376.1"/>
    </source>
</evidence>
<feature type="coiled-coil region" evidence="1">
    <location>
        <begin position="50"/>
        <end position="77"/>
    </location>
</feature>
<gene>
    <name evidence="2" type="ORF">TNCT_583541</name>
</gene>
<keyword evidence="3" id="KW-1185">Reference proteome</keyword>
<accession>A0A8X6KEJ1</accession>
<evidence type="ECO:0000256" key="1">
    <source>
        <dbReference type="SAM" id="Coils"/>
    </source>
</evidence>
<proteinExistence type="predicted"/>
<sequence length="118" mass="13705">MLQVKTLVVIDIENERGALANSKHSEELQMKQSTELQIEQSKELQIEQSKKLQIKQREELKMEQNNLEKNLEHHLTHLTKDQINIQVTNEKDSDDSISPLTNLNNIATEENTSKKCNR</sequence>
<organism evidence="2 3">
    <name type="scientific">Trichonephila clavata</name>
    <name type="common">Joro spider</name>
    <name type="synonym">Nephila clavata</name>
    <dbReference type="NCBI Taxonomy" id="2740835"/>
    <lineage>
        <taxon>Eukaryota</taxon>
        <taxon>Metazoa</taxon>
        <taxon>Ecdysozoa</taxon>
        <taxon>Arthropoda</taxon>
        <taxon>Chelicerata</taxon>
        <taxon>Arachnida</taxon>
        <taxon>Araneae</taxon>
        <taxon>Araneomorphae</taxon>
        <taxon>Entelegynae</taxon>
        <taxon>Araneoidea</taxon>
        <taxon>Nephilidae</taxon>
        <taxon>Trichonephila</taxon>
    </lineage>
</organism>